<comment type="caution">
    <text evidence="2">The sequence shown here is derived from an EMBL/GenBank/DDBJ whole genome shotgun (WGS) entry which is preliminary data.</text>
</comment>
<evidence type="ECO:0000313" key="2">
    <source>
        <dbReference type="EMBL" id="TDG21157.1"/>
    </source>
</evidence>
<evidence type="ECO:0000313" key="3">
    <source>
        <dbReference type="Proteomes" id="UP000295722"/>
    </source>
</evidence>
<gene>
    <name evidence="2" type="ORF">EYW47_22570</name>
</gene>
<keyword evidence="3" id="KW-1185">Reference proteome</keyword>
<protein>
    <submittedName>
        <fullName evidence="2">Uncharacterized protein</fullName>
    </submittedName>
</protein>
<sequence length="160" mass="17483">MSELEEFDFLLPPDNLNENAGPLPTENECRERHAQLRKRADTLHAKAEPMSDHIEERFEDIARRQSPEAARLSPLHSALYDAGGALQGCENAMHCLALAVTAMAQLDHRAAIGNDAAEDAHKRLAHLVHCAELSLNHADERYAAACAAALQQSLATSTVQ</sequence>
<dbReference type="AlphaFoldDB" id="A0A4R5M6C9"/>
<accession>A0A4R5M6C9</accession>
<dbReference type="EMBL" id="SMRP01000012">
    <property type="protein sequence ID" value="TDG21157.1"/>
    <property type="molecule type" value="Genomic_DNA"/>
</dbReference>
<proteinExistence type="predicted"/>
<organism evidence="2 3">
    <name type="scientific">Paraburkholderia silviterrae</name>
    <dbReference type="NCBI Taxonomy" id="2528715"/>
    <lineage>
        <taxon>Bacteria</taxon>
        <taxon>Pseudomonadati</taxon>
        <taxon>Pseudomonadota</taxon>
        <taxon>Betaproteobacteria</taxon>
        <taxon>Burkholderiales</taxon>
        <taxon>Burkholderiaceae</taxon>
        <taxon>Paraburkholderia</taxon>
    </lineage>
</organism>
<dbReference type="RefSeq" id="WP_133197067.1">
    <property type="nucleotide sequence ID" value="NZ_JBHUCW010000022.1"/>
</dbReference>
<name>A0A4R5M6C9_9BURK</name>
<feature type="region of interest" description="Disordered" evidence="1">
    <location>
        <begin position="8"/>
        <end position="30"/>
    </location>
</feature>
<evidence type="ECO:0000256" key="1">
    <source>
        <dbReference type="SAM" id="MobiDB-lite"/>
    </source>
</evidence>
<dbReference type="Proteomes" id="UP000295722">
    <property type="component" value="Unassembled WGS sequence"/>
</dbReference>
<reference evidence="2 3" key="1">
    <citation type="submission" date="2019-03" db="EMBL/GenBank/DDBJ databases">
        <title>Paraburkholderia sp. 4M-K11, isolated from subtropical forest soil.</title>
        <authorList>
            <person name="Gao Z.-H."/>
            <person name="Qiu L.-H."/>
        </authorList>
    </citation>
    <scope>NUCLEOTIDE SEQUENCE [LARGE SCALE GENOMIC DNA]</scope>
    <source>
        <strain evidence="2 3">4M-K11</strain>
    </source>
</reference>